<dbReference type="EMBL" id="JBHLUB010000002">
    <property type="protein sequence ID" value="MFC0581274.1"/>
    <property type="molecule type" value="Genomic_DNA"/>
</dbReference>
<evidence type="ECO:0000256" key="7">
    <source>
        <dbReference type="SAM" id="Phobius"/>
    </source>
</evidence>
<sequence>MEIVVRAAIAFGLLWLLAKASGKGTLGEMSSFDLLVFVVMGDLIAPGITGEDRTLTGGVLAVATFALLAVGMNYLSARWRKVDRLIEGYAIILVKDGVVDESALRRQRITTEELKVAARQAQLESMDDIRLALLETNGKISIFPRA</sequence>
<keyword evidence="6 7" id="KW-0472">Membrane</keyword>
<keyword evidence="4 7" id="KW-0812">Transmembrane</keyword>
<proteinExistence type="inferred from homology"/>
<evidence type="ECO:0000256" key="5">
    <source>
        <dbReference type="ARBA" id="ARBA00022989"/>
    </source>
</evidence>
<evidence type="ECO:0000313" key="10">
    <source>
        <dbReference type="Proteomes" id="UP001589862"/>
    </source>
</evidence>
<gene>
    <name evidence="9" type="ORF">ACFFFR_02565</name>
</gene>
<dbReference type="InterPro" id="IPR023090">
    <property type="entry name" value="UPF0702_alpha/beta_dom_sf"/>
</dbReference>
<dbReference type="InterPro" id="IPR007353">
    <property type="entry name" value="DUF421"/>
</dbReference>
<evidence type="ECO:0000259" key="8">
    <source>
        <dbReference type="Pfam" id="PF04239"/>
    </source>
</evidence>
<feature type="transmembrane region" description="Helical" evidence="7">
    <location>
        <begin position="55"/>
        <end position="75"/>
    </location>
</feature>
<name>A0ABV6P817_9MICC</name>
<protein>
    <submittedName>
        <fullName evidence="9">DUF421 domain-containing protein</fullName>
    </submittedName>
</protein>
<evidence type="ECO:0000256" key="1">
    <source>
        <dbReference type="ARBA" id="ARBA00004651"/>
    </source>
</evidence>
<reference evidence="9 10" key="1">
    <citation type="submission" date="2024-09" db="EMBL/GenBank/DDBJ databases">
        <authorList>
            <person name="Sun Q."/>
            <person name="Mori K."/>
        </authorList>
    </citation>
    <scope>NUCLEOTIDE SEQUENCE [LARGE SCALE GENOMIC DNA]</scope>
    <source>
        <strain evidence="9 10">NCAIM B.02604</strain>
    </source>
</reference>
<dbReference type="Proteomes" id="UP001589862">
    <property type="component" value="Unassembled WGS sequence"/>
</dbReference>
<evidence type="ECO:0000256" key="6">
    <source>
        <dbReference type="ARBA" id="ARBA00023136"/>
    </source>
</evidence>
<dbReference type="PANTHER" id="PTHR34582">
    <property type="entry name" value="UPF0702 TRANSMEMBRANE PROTEIN YCAP"/>
    <property type="match status" value="1"/>
</dbReference>
<evidence type="ECO:0000313" key="9">
    <source>
        <dbReference type="EMBL" id="MFC0581274.1"/>
    </source>
</evidence>
<comment type="caution">
    <text evidence="9">The sequence shown here is derived from an EMBL/GenBank/DDBJ whole genome shotgun (WGS) entry which is preliminary data.</text>
</comment>
<evidence type="ECO:0000256" key="3">
    <source>
        <dbReference type="ARBA" id="ARBA00022475"/>
    </source>
</evidence>
<organism evidence="9 10">
    <name type="scientific">Micrococcoides hystricis</name>
    <dbReference type="NCBI Taxonomy" id="1572761"/>
    <lineage>
        <taxon>Bacteria</taxon>
        <taxon>Bacillati</taxon>
        <taxon>Actinomycetota</taxon>
        <taxon>Actinomycetes</taxon>
        <taxon>Micrococcales</taxon>
        <taxon>Micrococcaceae</taxon>
        <taxon>Micrococcoides</taxon>
    </lineage>
</organism>
<keyword evidence="10" id="KW-1185">Reference proteome</keyword>
<evidence type="ECO:0000256" key="4">
    <source>
        <dbReference type="ARBA" id="ARBA00022692"/>
    </source>
</evidence>
<accession>A0ABV6P817</accession>
<evidence type="ECO:0000256" key="2">
    <source>
        <dbReference type="ARBA" id="ARBA00006448"/>
    </source>
</evidence>
<keyword evidence="3" id="KW-1003">Cell membrane</keyword>
<comment type="similarity">
    <text evidence="2">Belongs to the UPF0702 family.</text>
</comment>
<dbReference type="Pfam" id="PF04239">
    <property type="entry name" value="DUF421"/>
    <property type="match status" value="1"/>
</dbReference>
<dbReference type="RefSeq" id="WP_377457964.1">
    <property type="nucleotide sequence ID" value="NZ_JBHLUB010000002.1"/>
</dbReference>
<dbReference type="Gene3D" id="3.30.240.20">
    <property type="entry name" value="bsu07140 like domains"/>
    <property type="match status" value="1"/>
</dbReference>
<comment type="subcellular location">
    <subcellularLocation>
        <location evidence="1">Cell membrane</location>
        <topology evidence="1">Multi-pass membrane protein</topology>
    </subcellularLocation>
</comment>
<feature type="domain" description="YetF C-terminal" evidence="8">
    <location>
        <begin position="78"/>
        <end position="144"/>
    </location>
</feature>
<dbReference type="PANTHER" id="PTHR34582:SF6">
    <property type="entry name" value="UPF0702 TRANSMEMBRANE PROTEIN YCAP"/>
    <property type="match status" value="1"/>
</dbReference>
<keyword evidence="5 7" id="KW-1133">Transmembrane helix</keyword>